<evidence type="ECO:0000313" key="1">
    <source>
        <dbReference type="EMBL" id="UNB99733.1"/>
    </source>
</evidence>
<dbReference type="PROSITE" id="PS51257">
    <property type="entry name" value="PROKAR_LIPOPROTEIN"/>
    <property type="match status" value="1"/>
</dbReference>
<dbReference type="Proteomes" id="UP001162885">
    <property type="component" value="Chromosome"/>
</dbReference>
<gene>
    <name evidence="1" type="ORF">H5U98_30560</name>
</gene>
<dbReference type="EMBL" id="CP060016">
    <property type="protein sequence ID" value="UNB99733.1"/>
    <property type="molecule type" value="Genomic_DNA"/>
</dbReference>
<proteinExistence type="predicted"/>
<sequence length="335" mass="36436">MTRISGSMLIALTLVLAICGCNPLGKNPIAPSVPVAFGIRVTDGNLRIWTGVPCPGTTEVDVTFDQEQTDRAELKLTMPGPAAQRGAAPYPGVEVEHLTIGGPYSGFEVRSALPDGFDWRTAEMVSLFTRGAPITWGADSQLAEAKEHSGEHPNDTYWFQGIGWLNPTQVAEQAGRTFIPICSPDPAKNHELPRLFGVRVTDGSLRIWPGSHCDAVEHVIVTFQPGQADLVLSASHPYSVRLDQLTIGNPLSDFDVTRPLPGGFDWNTAATVLLRVFQQTNTDPWTTPTDLAPARTESTQHPEDTYWFQGFGWLDPTQVSARDGKDFLTACAQAK</sequence>
<dbReference type="AlphaFoldDB" id="A0AAX2ZXJ8"/>
<reference evidence="1 2" key="1">
    <citation type="journal article" date="2022" name="BMC Genomics">
        <title>Comparative genome analysis of mycobacteria focusing on tRNA and non-coding RNA.</title>
        <authorList>
            <person name="Behra P.R.K."/>
            <person name="Pettersson B.M.F."/>
            <person name="Ramesh M."/>
            <person name="Das S."/>
            <person name="Dasgupta S."/>
            <person name="Kirsebom L.A."/>
        </authorList>
    </citation>
    <scope>NUCLEOTIDE SEQUENCE [LARGE SCALE GENOMIC DNA]</scope>
    <source>
        <strain evidence="1 2">DSM 44677</strain>
    </source>
</reference>
<dbReference type="RefSeq" id="WP_133118339.1">
    <property type="nucleotide sequence ID" value="NZ_AP022579.1"/>
</dbReference>
<accession>A0AAX2ZXJ8</accession>
<organism evidence="1 2">
    <name type="scientific">Mycolicibacterium boenickei</name>
    <dbReference type="NCBI Taxonomy" id="146017"/>
    <lineage>
        <taxon>Bacteria</taxon>
        <taxon>Bacillati</taxon>
        <taxon>Actinomycetota</taxon>
        <taxon>Actinomycetes</taxon>
        <taxon>Mycobacteriales</taxon>
        <taxon>Mycobacteriaceae</taxon>
        <taxon>Mycolicibacterium</taxon>
    </lineage>
</organism>
<protein>
    <submittedName>
        <fullName evidence="1">Uncharacterized protein</fullName>
    </submittedName>
</protein>
<evidence type="ECO:0000313" key="2">
    <source>
        <dbReference type="Proteomes" id="UP001162885"/>
    </source>
</evidence>
<name>A0AAX2ZXJ8_9MYCO</name>